<feature type="domain" description="Porphobilinogen deaminase N-terminal" evidence="9">
    <location>
        <begin position="3"/>
        <end position="210"/>
    </location>
</feature>
<dbReference type="PANTHER" id="PTHR11557:SF0">
    <property type="entry name" value="PORPHOBILINOGEN DEAMINASE"/>
    <property type="match status" value="1"/>
</dbReference>
<comment type="subunit">
    <text evidence="4 8">Monomer.</text>
</comment>
<gene>
    <name evidence="8" type="primary">hemC</name>
    <name evidence="11" type="ORF">Bandiella_01116</name>
</gene>
<evidence type="ECO:0000256" key="8">
    <source>
        <dbReference type="HAMAP-Rule" id="MF_00260"/>
    </source>
</evidence>
<keyword evidence="6 8" id="KW-0627">Porphyrin biosynthesis</keyword>
<dbReference type="InterPro" id="IPR022418">
    <property type="entry name" value="Porphobilinogen_deaminase_C"/>
</dbReference>
<dbReference type="InterPro" id="IPR022419">
    <property type="entry name" value="Porphobilin_deaminase_cofac_BS"/>
</dbReference>
<keyword evidence="5 8" id="KW-0808">Transferase</keyword>
<dbReference type="EMBL" id="CP110820">
    <property type="protein sequence ID" value="WPX96977.1"/>
    <property type="molecule type" value="Genomic_DNA"/>
</dbReference>
<evidence type="ECO:0000313" key="12">
    <source>
        <dbReference type="Proteomes" id="UP001327219"/>
    </source>
</evidence>
<dbReference type="InterPro" id="IPR022417">
    <property type="entry name" value="Porphobilin_deaminase_N"/>
</dbReference>
<dbReference type="PANTHER" id="PTHR11557">
    <property type="entry name" value="PORPHOBILINOGEN DEAMINASE"/>
    <property type="match status" value="1"/>
</dbReference>
<dbReference type="PRINTS" id="PR00151">
    <property type="entry name" value="PORPHBDMNASE"/>
</dbReference>
<sequence length="301" mass="32913">MLVRIATRESPLAVQQAMLVANALQKAHSNVECQLVKMKTQGDILLDQSLSKIGGKGLFLKELEQALMNDKADIAVHSMKDVPARFHDALEISCVLKREDDRDVFISSKYQSFYTLPKGATIGTSSCRRKGQILALRPELKVMSLRGNVGTRLKKLENDEVDAIILAAAGLKRIGLDDKINHYFSHQEMLPAIAQGAIGVQNRIGDAKINALLSPINDEVTQILIGAERAFLMGFGGDCSTPIAANCTMHGDDIILQAGYFMEDGMAQLYSVKEGEAGIIIELAFETAISMSKERALYCSR</sequence>
<dbReference type="EC" id="2.5.1.61" evidence="8"/>
<dbReference type="HAMAP" id="MF_00260">
    <property type="entry name" value="Porphobil_deam"/>
    <property type="match status" value="1"/>
</dbReference>
<dbReference type="InterPro" id="IPR000860">
    <property type="entry name" value="HemC"/>
</dbReference>
<evidence type="ECO:0000256" key="6">
    <source>
        <dbReference type="ARBA" id="ARBA00023244"/>
    </source>
</evidence>
<reference evidence="11 12" key="1">
    <citation type="submission" date="2022-11" db="EMBL/GenBank/DDBJ databases">
        <title>Host association and intracellularity evolved multiple times independently in the Rickettsiales.</title>
        <authorList>
            <person name="Castelli M."/>
            <person name="Nardi T."/>
            <person name="Gammuto L."/>
            <person name="Bellinzona G."/>
            <person name="Sabaneyeva E."/>
            <person name="Potekhin A."/>
            <person name="Serra V."/>
            <person name="Petroni G."/>
            <person name="Sassera D."/>
        </authorList>
    </citation>
    <scope>NUCLEOTIDE SEQUENCE [LARGE SCALE GENOMIC DNA]</scope>
    <source>
        <strain evidence="11 12">NDG2</strain>
    </source>
</reference>
<dbReference type="RefSeq" id="WP_323732641.1">
    <property type="nucleotide sequence ID" value="NZ_CP110820.1"/>
</dbReference>
<evidence type="ECO:0000256" key="2">
    <source>
        <dbReference type="ARBA" id="ARBA00004735"/>
    </source>
</evidence>
<evidence type="ECO:0000256" key="1">
    <source>
        <dbReference type="ARBA" id="ARBA00002869"/>
    </source>
</evidence>
<dbReference type="Pfam" id="PF01379">
    <property type="entry name" value="Porphobil_deam"/>
    <property type="match status" value="1"/>
</dbReference>
<evidence type="ECO:0000256" key="7">
    <source>
        <dbReference type="ARBA" id="ARBA00048169"/>
    </source>
</evidence>
<comment type="catalytic activity">
    <reaction evidence="7 8">
        <text>4 porphobilinogen + H2O = hydroxymethylbilane + 4 NH4(+)</text>
        <dbReference type="Rhea" id="RHEA:13185"/>
        <dbReference type="ChEBI" id="CHEBI:15377"/>
        <dbReference type="ChEBI" id="CHEBI:28938"/>
        <dbReference type="ChEBI" id="CHEBI:57845"/>
        <dbReference type="ChEBI" id="CHEBI:58126"/>
        <dbReference type="EC" id="2.5.1.61"/>
    </reaction>
</comment>
<comment type="function">
    <text evidence="1 8">Tetrapolymerization of the monopyrrole PBG into the hydroxymethylbilane pre-uroporphyrinogen in several discrete steps.</text>
</comment>
<dbReference type="Gene3D" id="3.40.190.10">
    <property type="entry name" value="Periplasmic binding protein-like II"/>
    <property type="match status" value="2"/>
</dbReference>
<dbReference type="Pfam" id="PF03900">
    <property type="entry name" value="Porphobil_deamC"/>
    <property type="match status" value="1"/>
</dbReference>
<dbReference type="SUPFAM" id="SSF53850">
    <property type="entry name" value="Periplasmic binding protein-like II"/>
    <property type="match status" value="1"/>
</dbReference>
<feature type="domain" description="Porphobilinogen deaminase C-terminal" evidence="10">
    <location>
        <begin position="226"/>
        <end position="277"/>
    </location>
</feature>
<proteinExistence type="inferred from homology"/>
<evidence type="ECO:0000313" key="11">
    <source>
        <dbReference type="EMBL" id="WPX96977.1"/>
    </source>
</evidence>
<dbReference type="PROSITE" id="PS00533">
    <property type="entry name" value="PORPHOBILINOGEN_DEAM"/>
    <property type="match status" value="1"/>
</dbReference>
<evidence type="ECO:0000256" key="3">
    <source>
        <dbReference type="ARBA" id="ARBA00005638"/>
    </source>
</evidence>
<protein>
    <recommendedName>
        <fullName evidence="8">Porphobilinogen deaminase</fullName>
        <shortName evidence="8">PBG</shortName>
        <ecNumber evidence="8">2.5.1.61</ecNumber>
    </recommendedName>
    <alternativeName>
        <fullName evidence="8">Hydroxymethylbilane synthase</fullName>
        <shortName evidence="8">HMBS</shortName>
    </alternativeName>
    <alternativeName>
        <fullName evidence="8">Pre-uroporphyrinogen synthase</fullName>
    </alternativeName>
</protein>
<accession>A0ABZ0UN77</accession>
<dbReference type="InterPro" id="IPR036803">
    <property type="entry name" value="Porphobilinogen_deaminase_C_sf"/>
</dbReference>
<evidence type="ECO:0000256" key="5">
    <source>
        <dbReference type="ARBA" id="ARBA00022679"/>
    </source>
</evidence>
<feature type="modified residue" description="S-(dipyrrolylmethanemethyl)cysteine" evidence="8">
    <location>
        <position position="239"/>
    </location>
</feature>
<dbReference type="PIRSF" id="PIRSF001438">
    <property type="entry name" value="4pyrrol_synth_OHMeBilane_synth"/>
    <property type="match status" value="1"/>
</dbReference>
<evidence type="ECO:0000256" key="4">
    <source>
        <dbReference type="ARBA" id="ARBA00011245"/>
    </source>
</evidence>
<keyword evidence="12" id="KW-1185">Reference proteome</keyword>
<comment type="cofactor">
    <cofactor evidence="8">
        <name>dipyrromethane</name>
        <dbReference type="ChEBI" id="CHEBI:60342"/>
    </cofactor>
    <text evidence="8">Binds 1 dipyrromethane group covalently.</text>
</comment>
<evidence type="ECO:0000259" key="9">
    <source>
        <dbReference type="Pfam" id="PF01379"/>
    </source>
</evidence>
<dbReference type="Gene3D" id="3.30.160.40">
    <property type="entry name" value="Porphobilinogen deaminase, C-terminal domain"/>
    <property type="match status" value="1"/>
</dbReference>
<organism evidence="11 12">
    <name type="scientific">Candidatus Bandiella euplotis</name>
    <dbReference type="NCBI Taxonomy" id="1664265"/>
    <lineage>
        <taxon>Bacteria</taxon>
        <taxon>Pseudomonadati</taxon>
        <taxon>Pseudomonadota</taxon>
        <taxon>Alphaproteobacteria</taxon>
        <taxon>Rickettsiales</taxon>
        <taxon>Candidatus Midichloriaceae</taxon>
        <taxon>Candidatus Bandiella</taxon>
    </lineage>
</organism>
<name>A0ABZ0UN77_9RICK</name>
<dbReference type="Proteomes" id="UP001327219">
    <property type="component" value="Chromosome"/>
</dbReference>
<dbReference type="NCBIfam" id="TIGR00212">
    <property type="entry name" value="hemC"/>
    <property type="match status" value="1"/>
</dbReference>
<evidence type="ECO:0000259" key="10">
    <source>
        <dbReference type="Pfam" id="PF03900"/>
    </source>
</evidence>
<comment type="similarity">
    <text evidence="3 8">Belongs to the HMBS family.</text>
</comment>
<comment type="pathway">
    <text evidence="2">Porphyrin-containing compound metabolism; protoporphyrin-IX biosynthesis; coproporphyrinogen-III from 5-aminolevulinate: step 2/4.</text>
</comment>
<dbReference type="SUPFAM" id="SSF54782">
    <property type="entry name" value="Porphobilinogen deaminase (hydroxymethylbilane synthase), C-terminal domain"/>
    <property type="match status" value="1"/>
</dbReference>
<comment type="miscellaneous">
    <text evidence="8">The porphobilinogen subunits are added to the dipyrromethane group.</text>
</comment>